<dbReference type="Proteomes" id="UP000231538">
    <property type="component" value="Unassembled WGS sequence"/>
</dbReference>
<name>A0A2M7UZP1_9BACT</name>
<dbReference type="PANTHER" id="PTHR22939:SF129">
    <property type="entry name" value="SERINE PROTEASE HTRA2, MITOCHONDRIAL"/>
    <property type="match status" value="1"/>
</dbReference>
<dbReference type="GO" id="GO:0006508">
    <property type="term" value="P:proteolysis"/>
    <property type="evidence" value="ECO:0007669"/>
    <property type="project" value="InterPro"/>
</dbReference>
<dbReference type="Pfam" id="PF13365">
    <property type="entry name" value="Trypsin_2"/>
    <property type="match status" value="1"/>
</dbReference>
<dbReference type="InterPro" id="IPR009003">
    <property type="entry name" value="Peptidase_S1_PA"/>
</dbReference>
<reference evidence="2" key="1">
    <citation type="submission" date="2017-09" db="EMBL/GenBank/DDBJ databases">
        <title>Depth-based differentiation of microbial function through sediment-hosted aquifers and enrichment of novel symbionts in the deep terrestrial subsurface.</title>
        <authorList>
            <person name="Probst A.J."/>
            <person name="Ladd B."/>
            <person name="Jarett J.K."/>
            <person name="Geller-Mcgrath D.E."/>
            <person name="Sieber C.M.K."/>
            <person name="Emerson J.B."/>
            <person name="Anantharaman K."/>
            <person name="Thomas B.C."/>
            <person name="Malmstrom R."/>
            <person name="Stieglmeier M."/>
            <person name="Klingl A."/>
            <person name="Woyke T."/>
            <person name="Ryan C.M."/>
            <person name="Banfield J.F."/>
        </authorList>
    </citation>
    <scope>NUCLEOTIDE SEQUENCE [LARGE SCALE GENOMIC DNA]</scope>
</reference>
<dbReference type="GO" id="GO:0004252">
    <property type="term" value="F:serine-type endopeptidase activity"/>
    <property type="evidence" value="ECO:0007669"/>
    <property type="project" value="InterPro"/>
</dbReference>
<gene>
    <name evidence="1" type="ORF">COX89_01650</name>
</gene>
<accession>A0A2M7UZP1</accession>
<dbReference type="PRINTS" id="PR00834">
    <property type="entry name" value="PROTEASES2C"/>
</dbReference>
<evidence type="ECO:0008006" key="3">
    <source>
        <dbReference type="Google" id="ProtNLM"/>
    </source>
</evidence>
<sequence length="241" mass="27023">MLKNIFKILAIFIIGMVGGIFADQIFWPYFVERPLFYQYRLEQSPVYVTERKEVYIQENVVLKNAIEKVEKVVVGVRTETKAGKILEGSGLILTADGLVITLAELVPSGSTFNFFVEGESVSFQILKRDSKENLALIKLEKTNLPTVGFANLEKLKLGERVFLVGIIFNKQKIASPGLVVNEGIIKNFDENKIETNIFEKETISGSPLFDIEGKVLGMNMIDKEGKVITIPISQIRAFTDL</sequence>
<organism evidence="1 2">
    <name type="scientific">Candidatus Nealsonbacteria bacterium CG_4_10_14_0_2_um_filter_37_10</name>
    <dbReference type="NCBI Taxonomy" id="1974679"/>
    <lineage>
        <taxon>Bacteria</taxon>
        <taxon>Candidatus Nealsoniibacteriota</taxon>
    </lineage>
</organism>
<evidence type="ECO:0000313" key="1">
    <source>
        <dbReference type="EMBL" id="PIZ89429.1"/>
    </source>
</evidence>
<protein>
    <recommendedName>
        <fullName evidence="3">Serine protease</fullName>
    </recommendedName>
</protein>
<dbReference type="PANTHER" id="PTHR22939">
    <property type="entry name" value="SERINE PROTEASE FAMILY S1C HTRA-RELATED"/>
    <property type="match status" value="1"/>
</dbReference>
<evidence type="ECO:0000313" key="2">
    <source>
        <dbReference type="Proteomes" id="UP000231538"/>
    </source>
</evidence>
<dbReference type="Gene3D" id="2.40.10.120">
    <property type="match status" value="1"/>
</dbReference>
<proteinExistence type="predicted"/>
<comment type="caution">
    <text evidence="1">The sequence shown here is derived from an EMBL/GenBank/DDBJ whole genome shotgun (WGS) entry which is preliminary data.</text>
</comment>
<dbReference type="EMBL" id="PFPC01000047">
    <property type="protein sequence ID" value="PIZ89429.1"/>
    <property type="molecule type" value="Genomic_DNA"/>
</dbReference>
<dbReference type="InterPro" id="IPR001940">
    <property type="entry name" value="Peptidase_S1C"/>
</dbReference>
<dbReference type="AlphaFoldDB" id="A0A2M7UZP1"/>
<dbReference type="SUPFAM" id="SSF50494">
    <property type="entry name" value="Trypsin-like serine proteases"/>
    <property type="match status" value="1"/>
</dbReference>